<name>A0ABN7XRX4_GIGMA</name>
<accession>A0ABN7XRX4</accession>
<sequence>SPVIVDINPSNEEPIRTSTPGAPLVNQPDSINKAPLSLLPPIQNLLPPN</sequence>
<evidence type="ECO:0000256" key="1">
    <source>
        <dbReference type="SAM" id="MobiDB-lite"/>
    </source>
</evidence>
<keyword evidence="3" id="KW-1185">Reference proteome</keyword>
<comment type="caution">
    <text evidence="2">The sequence shown here is derived from an EMBL/GenBank/DDBJ whole genome shotgun (WGS) entry which is preliminary data.</text>
</comment>
<feature type="compositionally biased region" description="Polar residues" evidence="1">
    <location>
        <begin position="8"/>
        <end position="20"/>
    </location>
</feature>
<organism evidence="2 3">
    <name type="scientific">Gigaspora margarita</name>
    <dbReference type="NCBI Taxonomy" id="4874"/>
    <lineage>
        <taxon>Eukaryota</taxon>
        <taxon>Fungi</taxon>
        <taxon>Fungi incertae sedis</taxon>
        <taxon>Mucoromycota</taxon>
        <taxon>Glomeromycotina</taxon>
        <taxon>Glomeromycetes</taxon>
        <taxon>Diversisporales</taxon>
        <taxon>Gigasporaceae</taxon>
        <taxon>Gigaspora</taxon>
    </lineage>
</organism>
<protein>
    <submittedName>
        <fullName evidence="2">29182_t:CDS:1</fullName>
    </submittedName>
</protein>
<evidence type="ECO:0000313" key="2">
    <source>
        <dbReference type="EMBL" id="CAG8857543.1"/>
    </source>
</evidence>
<feature type="non-terminal residue" evidence="2">
    <location>
        <position position="49"/>
    </location>
</feature>
<gene>
    <name evidence="2" type="ORF">GMARGA_LOCUS46362</name>
</gene>
<dbReference type="EMBL" id="CAJVQB010172178">
    <property type="protein sequence ID" value="CAG8857543.1"/>
    <property type="molecule type" value="Genomic_DNA"/>
</dbReference>
<feature type="non-terminal residue" evidence="2">
    <location>
        <position position="1"/>
    </location>
</feature>
<reference evidence="2 3" key="1">
    <citation type="submission" date="2021-06" db="EMBL/GenBank/DDBJ databases">
        <authorList>
            <person name="Kallberg Y."/>
            <person name="Tangrot J."/>
            <person name="Rosling A."/>
        </authorList>
    </citation>
    <scope>NUCLEOTIDE SEQUENCE [LARGE SCALE GENOMIC DNA]</scope>
    <source>
        <strain evidence="2 3">120-4 pot B 10/14</strain>
    </source>
</reference>
<proteinExistence type="predicted"/>
<feature type="region of interest" description="Disordered" evidence="1">
    <location>
        <begin position="1"/>
        <end position="36"/>
    </location>
</feature>
<evidence type="ECO:0000313" key="3">
    <source>
        <dbReference type="Proteomes" id="UP000789901"/>
    </source>
</evidence>
<dbReference type="Proteomes" id="UP000789901">
    <property type="component" value="Unassembled WGS sequence"/>
</dbReference>